<accession>A0AC60PCU0</accession>
<proteinExistence type="predicted"/>
<organism evidence="1 2">
    <name type="scientific">Ixodes persulcatus</name>
    <name type="common">Taiga tick</name>
    <dbReference type="NCBI Taxonomy" id="34615"/>
    <lineage>
        <taxon>Eukaryota</taxon>
        <taxon>Metazoa</taxon>
        <taxon>Ecdysozoa</taxon>
        <taxon>Arthropoda</taxon>
        <taxon>Chelicerata</taxon>
        <taxon>Arachnida</taxon>
        <taxon>Acari</taxon>
        <taxon>Parasitiformes</taxon>
        <taxon>Ixodida</taxon>
        <taxon>Ixodoidea</taxon>
        <taxon>Ixodidae</taxon>
        <taxon>Ixodinae</taxon>
        <taxon>Ixodes</taxon>
    </lineage>
</organism>
<name>A0AC60PCU0_IXOPE</name>
<gene>
    <name evidence="1" type="ORF">HPB47_005494</name>
</gene>
<sequence>MVDVLEAVTTIKEKVLRTTSAPVQILQGYEHIKLSFPAQAAALLKWFENNYVVGKPRTLPSGLVARAPPKFPPDLCKIERRHGLDTSAASALGWDSCPMHTSANLTHEGLLSPSSSQDDIALGLEDPVRWDNDRRQHDACDARTFLGEGTVCEDFNSSGYGGSVDITFGVLEDTEEIVLHASESIDILAYSLGKCGSQVRKLRRNANYLHLPLDKPIRKGSPSCVLSLNFRASFGKDLTGFYKPWMHKINQWLTFFEPDGAHHAFPCFDEPALKATFDLTLVRPAALTTVSNMPILRSRKRDLKGQPYRIQDFCDELLRLQVLKDLVSAGPHQDGPHCALEDCVKTYTSIARDRKSENNTDYVMDDAEAEEAVGGSSPFTLPSTVPSGTPTPNNDGNPDAASFVRNLEEKSEAQVTPCVDTKERLHHEPALSGCGPSATTPGHPGGLNSEAGVEECQDTDMDSTQTVKRLRDPAPAPAATLGMEASGLPVPGNKKFRVVAKPRVPPDDRRRKDFLGYTAGGGQPCAPRPSSLAPGVQLGRTKEIVPSAPSVMRRWGFPSSGRRVLVLAGCWGRSSDLCGVGQRRFPGGWHIDGSFRLQGPLYLVEYDLGD</sequence>
<keyword evidence="2" id="KW-1185">Reference proteome</keyword>
<comment type="caution">
    <text evidence="1">The sequence shown here is derived from an EMBL/GenBank/DDBJ whole genome shotgun (WGS) entry which is preliminary data.</text>
</comment>
<evidence type="ECO:0000313" key="1">
    <source>
        <dbReference type="EMBL" id="KAG0417591.1"/>
    </source>
</evidence>
<dbReference type="EMBL" id="JABSTQ010010825">
    <property type="protein sequence ID" value="KAG0417591.1"/>
    <property type="molecule type" value="Genomic_DNA"/>
</dbReference>
<evidence type="ECO:0000313" key="2">
    <source>
        <dbReference type="Proteomes" id="UP000805193"/>
    </source>
</evidence>
<protein>
    <submittedName>
        <fullName evidence="1">Uncharacterized protein</fullName>
    </submittedName>
</protein>
<dbReference type="Proteomes" id="UP000805193">
    <property type="component" value="Unassembled WGS sequence"/>
</dbReference>
<reference evidence="1 2" key="1">
    <citation type="journal article" date="2020" name="Cell">
        <title>Large-Scale Comparative Analyses of Tick Genomes Elucidate Their Genetic Diversity and Vector Capacities.</title>
        <authorList>
            <consortium name="Tick Genome and Microbiome Consortium (TIGMIC)"/>
            <person name="Jia N."/>
            <person name="Wang J."/>
            <person name="Shi W."/>
            <person name="Du L."/>
            <person name="Sun Y."/>
            <person name="Zhan W."/>
            <person name="Jiang J.F."/>
            <person name="Wang Q."/>
            <person name="Zhang B."/>
            <person name="Ji P."/>
            <person name="Bell-Sakyi L."/>
            <person name="Cui X.M."/>
            <person name="Yuan T.T."/>
            <person name="Jiang B.G."/>
            <person name="Yang W.F."/>
            <person name="Lam T.T."/>
            <person name="Chang Q.C."/>
            <person name="Ding S.J."/>
            <person name="Wang X.J."/>
            <person name="Zhu J.G."/>
            <person name="Ruan X.D."/>
            <person name="Zhao L."/>
            <person name="Wei J.T."/>
            <person name="Ye R.Z."/>
            <person name="Que T.C."/>
            <person name="Du C.H."/>
            <person name="Zhou Y.H."/>
            <person name="Cheng J.X."/>
            <person name="Dai P.F."/>
            <person name="Guo W.B."/>
            <person name="Han X.H."/>
            <person name="Huang E.J."/>
            <person name="Li L.F."/>
            <person name="Wei W."/>
            <person name="Gao Y.C."/>
            <person name="Liu J.Z."/>
            <person name="Shao H.Z."/>
            <person name="Wang X."/>
            <person name="Wang C.C."/>
            <person name="Yang T.C."/>
            <person name="Huo Q.B."/>
            <person name="Li W."/>
            <person name="Chen H.Y."/>
            <person name="Chen S.E."/>
            <person name="Zhou L.G."/>
            <person name="Ni X.B."/>
            <person name="Tian J.H."/>
            <person name="Sheng Y."/>
            <person name="Liu T."/>
            <person name="Pan Y.S."/>
            <person name="Xia L.Y."/>
            <person name="Li J."/>
            <person name="Zhao F."/>
            <person name="Cao W.C."/>
        </authorList>
    </citation>
    <scope>NUCLEOTIDE SEQUENCE [LARGE SCALE GENOMIC DNA]</scope>
    <source>
        <strain evidence="1">Iper-2018</strain>
    </source>
</reference>